<evidence type="ECO:0000313" key="2">
    <source>
        <dbReference type="Proteomes" id="UP000019141"/>
    </source>
</evidence>
<dbReference type="EMBL" id="AZHW01000866">
    <property type="protein sequence ID" value="ETW95836.1"/>
    <property type="molecule type" value="Genomic_DNA"/>
</dbReference>
<proteinExistence type="predicted"/>
<dbReference type="AlphaFoldDB" id="W4LEU1"/>
<dbReference type="HOGENOM" id="CLU_2615420_0_0_7"/>
<name>W4LEU1_ENTF1</name>
<protein>
    <submittedName>
        <fullName evidence="1">Uncharacterized protein</fullName>
    </submittedName>
</protein>
<reference evidence="1 2" key="1">
    <citation type="journal article" date="2014" name="Nature">
        <title>An environmental bacterial taxon with a large and distinct metabolic repertoire.</title>
        <authorList>
            <person name="Wilson M.C."/>
            <person name="Mori T."/>
            <person name="Ruckert C."/>
            <person name="Uria A.R."/>
            <person name="Helf M.J."/>
            <person name="Takada K."/>
            <person name="Gernert C."/>
            <person name="Steffens U.A."/>
            <person name="Heycke N."/>
            <person name="Schmitt S."/>
            <person name="Rinke C."/>
            <person name="Helfrich E.J."/>
            <person name="Brachmann A.O."/>
            <person name="Gurgui C."/>
            <person name="Wakimoto T."/>
            <person name="Kracht M."/>
            <person name="Crusemann M."/>
            <person name="Hentschel U."/>
            <person name="Abe I."/>
            <person name="Matsunaga S."/>
            <person name="Kalinowski J."/>
            <person name="Takeyama H."/>
            <person name="Piel J."/>
        </authorList>
    </citation>
    <scope>NUCLEOTIDE SEQUENCE [LARGE SCALE GENOMIC DNA]</scope>
    <source>
        <strain evidence="2">TSY1</strain>
    </source>
</reference>
<keyword evidence="2" id="KW-1185">Reference proteome</keyword>
<accession>W4LEU1</accession>
<sequence length="78" mass="8934">MIAAMSIEPEIDNTMAPYRALLVALLEQAVKDVRSKNPDVRRAAEKWLWDDTFCVELCQWLGYDHTALIEALEQRTVA</sequence>
<organism evidence="1 2">
    <name type="scientific">Entotheonella factor</name>
    <dbReference type="NCBI Taxonomy" id="1429438"/>
    <lineage>
        <taxon>Bacteria</taxon>
        <taxon>Pseudomonadati</taxon>
        <taxon>Nitrospinota/Tectimicrobiota group</taxon>
        <taxon>Candidatus Tectimicrobiota</taxon>
        <taxon>Candidatus Entotheonellia</taxon>
        <taxon>Candidatus Entotheonellales</taxon>
        <taxon>Candidatus Entotheonellaceae</taxon>
        <taxon>Candidatus Entotheonella</taxon>
    </lineage>
</organism>
<evidence type="ECO:0000313" key="1">
    <source>
        <dbReference type="EMBL" id="ETW95836.1"/>
    </source>
</evidence>
<comment type="caution">
    <text evidence="1">The sequence shown here is derived from an EMBL/GenBank/DDBJ whole genome shotgun (WGS) entry which is preliminary data.</text>
</comment>
<gene>
    <name evidence="1" type="ORF">ETSY1_28970</name>
</gene>
<dbReference type="Proteomes" id="UP000019141">
    <property type="component" value="Unassembled WGS sequence"/>
</dbReference>